<dbReference type="Gene3D" id="3.40.50.450">
    <property type="match status" value="2"/>
</dbReference>
<proteinExistence type="predicted"/>
<reference evidence="1" key="1">
    <citation type="submission" date="2018-03" db="EMBL/GenBank/DDBJ databases">
        <title>The relapsing fever spirochete Borrelia turicatae persists in the highly oxidative environment of its soft-bodied tick vector.</title>
        <authorList>
            <person name="Bourret T.J."/>
            <person name="Boyle W.K."/>
            <person name="Valenzuela J.G."/>
            <person name="Oliveira F."/>
            <person name="Lopez J.E."/>
        </authorList>
    </citation>
    <scope>NUCLEOTIDE SEQUENCE</scope>
    <source>
        <strain evidence="1">Kansas strain/isolate</strain>
        <tissue evidence="1">Salivary glands</tissue>
    </source>
</reference>
<dbReference type="EMBL" id="GGLE01000666">
    <property type="protein sequence ID" value="MBY04792.1"/>
    <property type="molecule type" value="Transcribed_RNA"/>
</dbReference>
<dbReference type="InterPro" id="IPR039470">
    <property type="entry name" value="Nuc_deoxyri_tr2"/>
</dbReference>
<dbReference type="PANTHER" id="PTHR36300:SF1">
    <property type="entry name" value="RAW, ISOFORM A"/>
    <property type="match status" value="1"/>
</dbReference>
<accession>A0A2R5L5N1</accession>
<dbReference type="SUPFAM" id="SSF47473">
    <property type="entry name" value="EF-hand"/>
    <property type="match status" value="1"/>
</dbReference>
<dbReference type="PANTHER" id="PTHR36300">
    <property type="entry name" value="RAW, ISOFORM A"/>
    <property type="match status" value="1"/>
</dbReference>
<dbReference type="AlphaFoldDB" id="A0A2R5L5N1"/>
<sequence>MEIFALSALSCRAIETWNKFNGNAGNLSRQDISHLFRSMGFSPSESQVHEIWQLTRTNHGPFNFGIFYICLSEMKYSNDKPVPRIEPLSKLDSRKQLMKRRSESVESSYDVFLGGSCNPTTWRTDTAIPKLKEFGISYYNPQVAQWVPELIERENQAKESAKVMFFVIDNQTRSVACMIEAAHVAGTERKLMLILNDPAEPGSLVLGEPISEKEHKDLKQGREYLKDIVEMREIPVFQDIHKALVETKRVVKENIPPQRLETRKTGISVPQRPLAGKCLKYKGAFDNNSSRNGEIQITDLKLEFKALTGRELPQECLEAIASRAQGAVTNGSKVDIDNLRISFDQFCVILCDLKHQNKNGSVLNNFLQSVASSLRGLFFPERPGVLNGVLPLDCAHIYLGGALKSSTWREEIAIPALKKQGLTHFYPLPSPWNERFTPLEMHRIENSKVLLFVITKTERCLSEMLVAAHYVGRGCNVVLCIQNLEEGIVIDGEQLTELAVKDYNRGRMYLSDLATRSGVPVYDDISEAVAAAAEKCKKCHTCT</sequence>
<dbReference type="InterPro" id="IPR011992">
    <property type="entry name" value="EF-hand-dom_pair"/>
</dbReference>
<name>A0A2R5L5N1_9ACAR</name>
<evidence type="ECO:0000313" key="1">
    <source>
        <dbReference type="EMBL" id="MBY04792.1"/>
    </source>
</evidence>
<dbReference type="Pfam" id="PF15891">
    <property type="entry name" value="Nuc_deoxyri_tr2"/>
    <property type="match status" value="2"/>
</dbReference>
<dbReference type="FunFam" id="3.40.50.450:FF:000017">
    <property type="entry name" value="Raw, isoform D"/>
    <property type="match status" value="1"/>
</dbReference>
<organism evidence="1">
    <name type="scientific">Ornithodoros turicata</name>
    <dbReference type="NCBI Taxonomy" id="34597"/>
    <lineage>
        <taxon>Eukaryota</taxon>
        <taxon>Metazoa</taxon>
        <taxon>Ecdysozoa</taxon>
        <taxon>Arthropoda</taxon>
        <taxon>Chelicerata</taxon>
        <taxon>Arachnida</taxon>
        <taxon>Acari</taxon>
        <taxon>Parasitiformes</taxon>
        <taxon>Ixodida</taxon>
        <taxon>Ixodoidea</taxon>
        <taxon>Argasidae</taxon>
        <taxon>Ornithodorinae</taxon>
        <taxon>Ornithodoros</taxon>
    </lineage>
</organism>
<dbReference type="GO" id="GO:0005886">
    <property type="term" value="C:plasma membrane"/>
    <property type="evidence" value="ECO:0007669"/>
    <property type="project" value="TreeGrafter"/>
</dbReference>
<protein>
    <submittedName>
        <fullName evidence="1">Putative raw</fullName>
    </submittedName>
</protein>